<accession>A0A0R2ALN9</accession>
<dbReference type="Pfam" id="PF10502">
    <property type="entry name" value="Peptidase_S26"/>
    <property type="match status" value="1"/>
</dbReference>
<dbReference type="EC" id="3.4.21.89" evidence="4 7"/>
<keyword evidence="5 7" id="KW-0378">Hydrolase</keyword>
<feature type="transmembrane region" description="Helical" evidence="7">
    <location>
        <begin position="7"/>
        <end position="28"/>
    </location>
</feature>
<feature type="domain" description="Peptidase S26" evidence="8">
    <location>
        <begin position="13"/>
        <end position="183"/>
    </location>
</feature>
<dbReference type="OrthoDB" id="9802919at2"/>
<comment type="catalytic activity">
    <reaction evidence="1 7">
        <text>Cleavage of hydrophobic, N-terminal signal or leader sequences from secreted and periplasmic proteins.</text>
        <dbReference type="EC" id="3.4.21.89"/>
    </reaction>
</comment>
<dbReference type="PROSITE" id="PS00761">
    <property type="entry name" value="SPASE_I_3"/>
    <property type="match status" value="1"/>
</dbReference>
<keyword evidence="7" id="KW-0812">Transmembrane</keyword>
<name>A0A0R2ALN9_9LACO</name>
<keyword evidence="7" id="KW-0645">Protease</keyword>
<dbReference type="GO" id="GO:0009003">
    <property type="term" value="F:signal peptidase activity"/>
    <property type="evidence" value="ECO:0007669"/>
    <property type="project" value="UniProtKB-EC"/>
</dbReference>
<evidence type="ECO:0000256" key="6">
    <source>
        <dbReference type="PIRSR" id="PIRSR600223-1"/>
    </source>
</evidence>
<keyword evidence="7" id="KW-1133">Transmembrane helix</keyword>
<dbReference type="Proteomes" id="UP000051008">
    <property type="component" value="Unassembled WGS sequence"/>
</dbReference>
<comment type="similarity">
    <text evidence="3 7">Belongs to the peptidase S26 family.</text>
</comment>
<sequence>MIKVKEIVATLIPIIIGGLIALVIKTFLVTAISVDGSSMVPNLYANETVVLLRHARVKRNQIVVFKAAGVDKNNHYLKPNTLYIKRVIGMPGDRIRYSKQGNLYINGKYQAQSYISPLQRKLGTTLLNPGVKPAKGIRLGSNRTFKVPAKTYFVLGDNRTISNDSRYYGFVPAEKIQGVAKAFPWSRNHQLVNSYK</sequence>
<feature type="active site" evidence="6">
    <location>
        <position position="85"/>
    </location>
</feature>
<dbReference type="NCBIfam" id="TIGR02227">
    <property type="entry name" value="sigpep_I_bact"/>
    <property type="match status" value="1"/>
</dbReference>
<dbReference type="CDD" id="cd06530">
    <property type="entry name" value="S26_SPase_I"/>
    <property type="match status" value="1"/>
</dbReference>
<comment type="caution">
    <text evidence="9">The sequence shown here is derived from an EMBL/GenBank/DDBJ whole genome shotgun (WGS) entry which is preliminary data.</text>
</comment>
<reference evidence="9 10" key="1">
    <citation type="journal article" date="2015" name="Genome Announc.">
        <title>Expanding the biotechnology potential of lactobacilli through comparative genomics of 213 strains and associated genera.</title>
        <authorList>
            <person name="Sun Z."/>
            <person name="Harris H.M."/>
            <person name="McCann A."/>
            <person name="Guo C."/>
            <person name="Argimon S."/>
            <person name="Zhang W."/>
            <person name="Yang X."/>
            <person name="Jeffery I.B."/>
            <person name="Cooney J.C."/>
            <person name="Kagawa T.F."/>
            <person name="Liu W."/>
            <person name="Song Y."/>
            <person name="Salvetti E."/>
            <person name="Wrobel A."/>
            <person name="Rasinkangas P."/>
            <person name="Parkhill J."/>
            <person name="Rea M.C."/>
            <person name="O'Sullivan O."/>
            <person name="Ritari J."/>
            <person name="Douillard F.P."/>
            <person name="Paul Ross R."/>
            <person name="Yang R."/>
            <person name="Briner A.E."/>
            <person name="Felis G.E."/>
            <person name="de Vos W.M."/>
            <person name="Barrangou R."/>
            <person name="Klaenhammer T.R."/>
            <person name="Caufield P.W."/>
            <person name="Cui Y."/>
            <person name="Zhang H."/>
            <person name="O'Toole P.W."/>
        </authorList>
    </citation>
    <scope>NUCLEOTIDE SEQUENCE [LARGE SCALE GENOMIC DNA]</scope>
    <source>
        <strain evidence="9 10">DSM 20509</strain>
    </source>
</reference>
<dbReference type="PRINTS" id="PR00727">
    <property type="entry name" value="LEADERPTASE"/>
</dbReference>
<dbReference type="InterPro" id="IPR000223">
    <property type="entry name" value="Pept_S26A_signal_pept_1"/>
</dbReference>
<dbReference type="GO" id="GO:0005886">
    <property type="term" value="C:plasma membrane"/>
    <property type="evidence" value="ECO:0007669"/>
    <property type="project" value="UniProtKB-SubCell"/>
</dbReference>
<dbReference type="PANTHER" id="PTHR43390:SF1">
    <property type="entry name" value="CHLOROPLAST PROCESSING PEPTIDASE"/>
    <property type="match status" value="1"/>
</dbReference>
<dbReference type="PATRIC" id="fig|1423718.3.peg.1432"/>
<keyword evidence="10" id="KW-1185">Reference proteome</keyword>
<dbReference type="PROSITE" id="PS00760">
    <property type="entry name" value="SPASE_I_2"/>
    <property type="match status" value="1"/>
</dbReference>
<dbReference type="SUPFAM" id="SSF51306">
    <property type="entry name" value="LexA/Signal peptidase"/>
    <property type="match status" value="1"/>
</dbReference>
<dbReference type="PANTHER" id="PTHR43390">
    <property type="entry name" value="SIGNAL PEPTIDASE I"/>
    <property type="match status" value="1"/>
</dbReference>
<keyword evidence="7" id="KW-0472">Membrane</keyword>
<dbReference type="EMBL" id="AYYP01000015">
    <property type="protein sequence ID" value="KRM65403.1"/>
    <property type="molecule type" value="Genomic_DNA"/>
</dbReference>
<evidence type="ECO:0000313" key="9">
    <source>
        <dbReference type="EMBL" id="KRM65403.1"/>
    </source>
</evidence>
<dbReference type="InterPro" id="IPR019758">
    <property type="entry name" value="Pept_S26A_signal_pept_1_CS"/>
</dbReference>
<comment type="subcellular location">
    <subcellularLocation>
        <location evidence="2">Cell membrane</location>
        <topology evidence="2">Single-pass type II membrane protein</topology>
    </subcellularLocation>
    <subcellularLocation>
        <location evidence="7">Membrane</location>
        <topology evidence="7">Single-pass type II membrane protein</topology>
    </subcellularLocation>
</comment>
<dbReference type="InterPro" id="IPR036286">
    <property type="entry name" value="LexA/Signal_pep-like_sf"/>
</dbReference>
<evidence type="ECO:0000259" key="8">
    <source>
        <dbReference type="Pfam" id="PF10502"/>
    </source>
</evidence>
<dbReference type="RefSeq" id="WP_056976197.1">
    <property type="nucleotide sequence ID" value="NZ_AYYP01000015.1"/>
</dbReference>
<dbReference type="GO" id="GO:0004252">
    <property type="term" value="F:serine-type endopeptidase activity"/>
    <property type="evidence" value="ECO:0007669"/>
    <property type="project" value="InterPro"/>
</dbReference>
<dbReference type="InterPro" id="IPR019533">
    <property type="entry name" value="Peptidase_S26"/>
</dbReference>
<dbReference type="Gene3D" id="2.10.109.10">
    <property type="entry name" value="Umud Fragment, subunit A"/>
    <property type="match status" value="1"/>
</dbReference>
<feature type="active site" evidence="6">
    <location>
        <position position="38"/>
    </location>
</feature>
<evidence type="ECO:0000256" key="2">
    <source>
        <dbReference type="ARBA" id="ARBA00004401"/>
    </source>
</evidence>
<evidence type="ECO:0000256" key="5">
    <source>
        <dbReference type="ARBA" id="ARBA00022801"/>
    </source>
</evidence>
<dbReference type="GO" id="GO:0006465">
    <property type="term" value="P:signal peptide processing"/>
    <property type="evidence" value="ECO:0007669"/>
    <property type="project" value="InterPro"/>
</dbReference>
<organism evidence="9 10">
    <name type="scientific">Ligilactobacillus agilis DSM 20509</name>
    <dbReference type="NCBI Taxonomy" id="1423718"/>
    <lineage>
        <taxon>Bacteria</taxon>
        <taxon>Bacillati</taxon>
        <taxon>Bacillota</taxon>
        <taxon>Bacilli</taxon>
        <taxon>Lactobacillales</taxon>
        <taxon>Lactobacillaceae</taxon>
        <taxon>Ligilactobacillus</taxon>
    </lineage>
</organism>
<gene>
    <name evidence="9" type="ORF">FC14_GL001371</name>
</gene>
<evidence type="ECO:0000256" key="4">
    <source>
        <dbReference type="ARBA" id="ARBA00013208"/>
    </source>
</evidence>
<evidence type="ECO:0000256" key="1">
    <source>
        <dbReference type="ARBA" id="ARBA00000677"/>
    </source>
</evidence>
<protein>
    <recommendedName>
        <fullName evidence="4 7">Signal peptidase I</fullName>
        <ecNumber evidence="4 7">3.4.21.89</ecNumber>
    </recommendedName>
</protein>
<dbReference type="AlphaFoldDB" id="A0A0R2ALN9"/>
<evidence type="ECO:0000256" key="3">
    <source>
        <dbReference type="ARBA" id="ARBA00009370"/>
    </source>
</evidence>
<dbReference type="InterPro" id="IPR019757">
    <property type="entry name" value="Pept_S26A_signal_pept_1_Lys-AS"/>
</dbReference>
<proteinExistence type="inferred from homology"/>
<evidence type="ECO:0000256" key="7">
    <source>
        <dbReference type="RuleBase" id="RU362042"/>
    </source>
</evidence>
<evidence type="ECO:0000313" key="10">
    <source>
        <dbReference type="Proteomes" id="UP000051008"/>
    </source>
</evidence>